<dbReference type="EMBL" id="CADCTT010000143">
    <property type="protein sequence ID" value="CAA9300417.1"/>
    <property type="molecule type" value="Genomic_DNA"/>
</dbReference>
<feature type="region of interest" description="Disordered" evidence="1">
    <location>
        <begin position="1"/>
        <end position="114"/>
    </location>
</feature>
<evidence type="ECO:0000313" key="2">
    <source>
        <dbReference type="EMBL" id="CAA9300417.1"/>
    </source>
</evidence>
<organism evidence="2">
    <name type="scientific">uncultured Friedmanniella sp</name>
    <dbReference type="NCBI Taxonomy" id="335381"/>
    <lineage>
        <taxon>Bacteria</taxon>
        <taxon>Bacillati</taxon>
        <taxon>Actinomycetota</taxon>
        <taxon>Actinomycetes</taxon>
        <taxon>Propionibacteriales</taxon>
        <taxon>Nocardioidaceae</taxon>
        <taxon>Friedmanniella</taxon>
        <taxon>environmental samples</taxon>
    </lineage>
</organism>
<protein>
    <submittedName>
        <fullName evidence="2">Uncharacterized protein</fullName>
    </submittedName>
</protein>
<evidence type="ECO:0000256" key="1">
    <source>
        <dbReference type="SAM" id="MobiDB-lite"/>
    </source>
</evidence>
<feature type="compositionally biased region" description="Basic residues" evidence="1">
    <location>
        <begin position="48"/>
        <end position="59"/>
    </location>
</feature>
<feature type="compositionally biased region" description="Basic residues" evidence="1">
    <location>
        <begin position="232"/>
        <end position="241"/>
    </location>
</feature>
<reference evidence="2" key="1">
    <citation type="submission" date="2020-02" db="EMBL/GenBank/DDBJ databases">
        <authorList>
            <person name="Meier V. D."/>
        </authorList>
    </citation>
    <scope>NUCLEOTIDE SEQUENCE</scope>
    <source>
        <strain evidence="2">AVDCRST_MAG61</strain>
    </source>
</reference>
<feature type="compositionally biased region" description="Basic residues" evidence="1">
    <location>
        <begin position="189"/>
        <end position="214"/>
    </location>
</feature>
<feature type="compositionally biased region" description="Gly residues" evidence="1">
    <location>
        <begin position="90"/>
        <end position="105"/>
    </location>
</feature>
<feature type="region of interest" description="Disordered" evidence="1">
    <location>
        <begin position="129"/>
        <end position="157"/>
    </location>
</feature>
<proteinExistence type="predicted"/>
<name>A0A6J4KAX5_9ACTN</name>
<dbReference type="AlphaFoldDB" id="A0A6J4KAX5"/>
<gene>
    <name evidence="2" type="ORF">AVDCRST_MAG61-906</name>
</gene>
<feature type="region of interest" description="Disordered" evidence="1">
    <location>
        <begin position="169"/>
        <end position="352"/>
    </location>
</feature>
<accession>A0A6J4KAX5</accession>
<feature type="non-terminal residue" evidence="2">
    <location>
        <position position="352"/>
    </location>
</feature>
<feature type="compositionally biased region" description="Low complexity" evidence="1">
    <location>
        <begin position="215"/>
        <end position="230"/>
    </location>
</feature>
<feature type="compositionally biased region" description="Basic residues" evidence="1">
    <location>
        <begin position="270"/>
        <end position="284"/>
    </location>
</feature>
<sequence>HLPVHQRRPLDPGGDDLRGRHVGHPGVPDRAHGRVHGPPRPPADARGAARRACARRHHQAAGTADPGVVAGEPPAHGRPHLPHRADDGGDPGGAGVRPGRRGAGAAGADQHALRQRAAPVPLVRAALEHRHRQHHRDRHGGGAVGGVPAGHRRGGHGRVALGLRDLHAGHLPADEPDHVRVRPLPGRGGGRRARLPGPRHRTGHHRAPGRRRARPLPGRHPAGGRVPGARRGPGRPRRGRPGRAPGREGGARRRDRVRQDVGPQPDPPAVRRHRRGGHDRRGRRPGRDAGVAASTGERGVPGAVAVLVLHPRQHPLRAPDRDRRGGRSRRRRRPCEQLRAGAPGRLRHLRRR</sequence>
<feature type="compositionally biased region" description="Basic residues" evidence="1">
    <location>
        <begin position="129"/>
        <end position="138"/>
    </location>
</feature>
<feature type="non-terminal residue" evidence="2">
    <location>
        <position position="1"/>
    </location>
</feature>
<feature type="compositionally biased region" description="Basic and acidic residues" evidence="1">
    <location>
        <begin position="169"/>
        <end position="180"/>
    </location>
</feature>